<evidence type="ECO:0008006" key="3">
    <source>
        <dbReference type="Google" id="ProtNLM"/>
    </source>
</evidence>
<dbReference type="eggNOG" id="COG2345">
    <property type="taxonomic scope" value="Bacteria"/>
</dbReference>
<dbReference type="Gene3D" id="1.10.10.10">
    <property type="entry name" value="Winged helix-like DNA-binding domain superfamily/Winged helix DNA-binding domain"/>
    <property type="match status" value="1"/>
</dbReference>
<evidence type="ECO:0000313" key="1">
    <source>
        <dbReference type="EMBL" id="EAU45883.1"/>
    </source>
</evidence>
<dbReference type="SUPFAM" id="SSF46785">
    <property type="entry name" value="Winged helix' DNA-binding domain"/>
    <property type="match status" value="1"/>
</dbReference>
<dbReference type="InterPro" id="IPR036390">
    <property type="entry name" value="WH_DNA-bd_sf"/>
</dbReference>
<sequence length="199" mass="22014">MTLKMHGAQTSADVGRRQGITGEAARQQLGKLQEDGLVREERRSAGRGRPAVYWHLTDKAQARFPDTHAALTVDILRSISEVLGPEALDRIIAEREGVTLEKYRTAMSGCSDTRDRLEKLAEMRSAEGYMAQVEVDDDGTLRLVENHCPICAAASFCQGFCRAEKAVFQNVLGPNVRIERDEHIVGGGRRCTYLVREGA</sequence>
<name>Q0FP20_SALBH</name>
<dbReference type="EMBL" id="AATQ01000020">
    <property type="protein sequence ID" value="EAU45883.1"/>
    <property type="molecule type" value="Genomic_DNA"/>
</dbReference>
<dbReference type="Proteomes" id="UP000006230">
    <property type="component" value="Unassembled WGS sequence"/>
</dbReference>
<organism evidence="1 2">
    <name type="scientific">Salipiger bermudensis (strain DSM 26914 / JCM 13377 / KCTC 12554 / HTCC2601)</name>
    <name type="common">Pelagibaca bermudensis</name>
    <dbReference type="NCBI Taxonomy" id="314265"/>
    <lineage>
        <taxon>Bacteria</taxon>
        <taxon>Pseudomonadati</taxon>
        <taxon>Pseudomonadota</taxon>
        <taxon>Alphaproteobacteria</taxon>
        <taxon>Rhodobacterales</taxon>
        <taxon>Roseobacteraceae</taxon>
        <taxon>Salipiger</taxon>
    </lineage>
</organism>
<dbReference type="InterPro" id="IPR036388">
    <property type="entry name" value="WH-like_DNA-bd_sf"/>
</dbReference>
<protein>
    <recommendedName>
        <fullName evidence="3">Transcriptional regulator</fullName>
    </recommendedName>
</protein>
<keyword evidence="2" id="KW-1185">Reference proteome</keyword>
<dbReference type="HOGENOM" id="CLU_078469_2_0_5"/>
<gene>
    <name evidence="1" type="ORF">R2601_21472</name>
</gene>
<comment type="caution">
    <text evidence="1">The sequence shown here is derived from an EMBL/GenBank/DDBJ whole genome shotgun (WGS) entry which is preliminary data.</text>
</comment>
<evidence type="ECO:0000313" key="2">
    <source>
        <dbReference type="Proteomes" id="UP000006230"/>
    </source>
</evidence>
<reference evidence="1 2" key="1">
    <citation type="journal article" date="2010" name="J. Bacteriol.">
        <title>Genome sequences of Pelagibaca bermudensis HTCC2601T and Maritimibacter alkaliphilus HTCC2654T, the type strains of two marine Roseobacter genera.</title>
        <authorList>
            <person name="Thrash J.C."/>
            <person name="Cho J.C."/>
            <person name="Ferriera S."/>
            <person name="Johnson J."/>
            <person name="Vergin K.L."/>
            <person name="Giovannoni S.J."/>
        </authorList>
    </citation>
    <scope>NUCLEOTIDE SEQUENCE [LARGE SCALE GENOMIC DNA]</scope>
    <source>
        <strain evidence="2">DSM 26914 / JCM 13377 / KCTC 12554 / HTCC2601</strain>
    </source>
</reference>
<dbReference type="AlphaFoldDB" id="Q0FP20"/>
<proteinExistence type="predicted"/>
<accession>Q0FP20</accession>
<dbReference type="STRING" id="314265.R2601_21472"/>